<reference evidence="4 5" key="1">
    <citation type="submission" date="2019-04" db="EMBL/GenBank/DDBJ databases">
        <title>A reverse ecology approach based on a biological definition of microbial populations.</title>
        <authorList>
            <person name="Arevalo P."/>
            <person name="Vaninsberghe D."/>
            <person name="Elsherbini J."/>
            <person name="Gore J."/>
            <person name="Polz M."/>
        </authorList>
    </citation>
    <scope>NUCLEOTIDE SEQUENCE [LARGE SCALE GENOMIC DNA]</scope>
    <source>
        <strain evidence="4 5">10N.261.46.E4</strain>
    </source>
</reference>
<dbReference type="PANTHER" id="PTHR43628">
    <property type="entry name" value="ACTIVATOR OF C KINASE PROTEIN 1-RELATED"/>
    <property type="match status" value="1"/>
</dbReference>
<sequence>MLILSNILSSSLLRALFLALIFSTIPLSTTHFVHAESSAELSLAPQPQELQPQDSTSQYRLAQSYELGTDVPKNIDDAFYWYSQSADNGNANAQFRLAELYLSGTGVEQSNKLALEWFIKSALQGNKRASVEVAKIYESSLEKDLLQPLDAAQLWYEAALKDNPDAEDGYNRVLEAQFNQQRAKQISSIEQLNDNIDSEIDTSQGLSQQVQSNQASRSNLSSSNQTYSDYLIGTTLAVLTSIISIIATFVISRKRQALKSGDSRLQQQSFEARLSSKDLTIKQQKRQLHAMLTELNKQKNSKDIQKIQVACALFGYTPNSIPEQRSVKTRYKQLSKIYHPDASGCDEEMKRLNNALKTLLQNVTK</sequence>
<dbReference type="InterPro" id="IPR052945">
    <property type="entry name" value="Mitotic_Regulator"/>
</dbReference>
<evidence type="ECO:0000256" key="1">
    <source>
        <dbReference type="ARBA" id="ARBA00023186"/>
    </source>
</evidence>
<feature type="transmembrane region" description="Helical" evidence="3">
    <location>
        <begin position="230"/>
        <end position="251"/>
    </location>
</feature>
<dbReference type="Gene3D" id="1.25.40.10">
    <property type="entry name" value="Tetratricopeptide repeat domain"/>
    <property type="match status" value="1"/>
</dbReference>
<keyword evidence="3" id="KW-0472">Membrane</keyword>
<dbReference type="SUPFAM" id="SSF46565">
    <property type="entry name" value="Chaperone J-domain"/>
    <property type="match status" value="1"/>
</dbReference>
<feature type="compositionally biased region" description="Low complexity" evidence="2">
    <location>
        <begin position="211"/>
        <end position="224"/>
    </location>
</feature>
<dbReference type="PANTHER" id="PTHR43628:SF1">
    <property type="entry name" value="CHITIN SYNTHASE REGULATORY FACTOR 2-RELATED"/>
    <property type="match status" value="1"/>
</dbReference>
<evidence type="ECO:0000256" key="2">
    <source>
        <dbReference type="SAM" id="MobiDB-lite"/>
    </source>
</evidence>
<feature type="region of interest" description="Disordered" evidence="2">
    <location>
        <begin position="203"/>
        <end position="224"/>
    </location>
</feature>
<keyword evidence="1" id="KW-0143">Chaperone</keyword>
<dbReference type="SUPFAM" id="SSF81901">
    <property type="entry name" value="HCP-like"/>
    <property type="match status" value="1"/>
</dbReference>
<name>A0A4U1Z2C3_9VIBR</name>
<dbReference type="Gene3D" id="1.10.287.110">
    <property type="entry name" value="DnaJ domain"/>
    <property type="match status" value="1"/>
</dbReference>
<gene>
    <name evidence="4" type="ORF">FCV52_02280</name>
</gene>
<dbReference type="RefSeq" id="WP_136996970.1">
    <property type="nucleotide sequence ID" value="NZ_JBFRJO010000001.1"/>
</dbReference>
<dbReference type="EMBL" id="SYUW01000005">
    <property type="protein sequence ID" value="TKF28303.1"/>
    <property type="molecule type" value="Genomic_DNA"/>
</dbReference>
<proteinExistence type="predicted"/>
<keyword evidence="3" id="KW-0812">Transmembrane</keyword>
<dbReference type="InterPro" id="IPR036869">
    <property type="entry name" value="J_dom_sf"/>
</dbReference>
<organism evidence="4 5">
    <name type="scientific">Vibrio kanaloae</name>
    <dbReference type="NCBI Taxonomy" id="170673"/>
    <lineage>
        <taxon>Bacteria</taxon>
        <taxon>Pseudomonadati</taxon>
        <taxon>Pseudomonadota</taxon>
        <taxon>Gammaproteobacteria</taxon>
        <taxon>Vibrionales</taxon>
        <taxon>Vibrionaceae</taxon>
        <taxon>Vibrio</taxon>
    </lineage>
</organism>
<protein>
    <submittedName>
        <fullName evidence="4">J domain-containing protein</fullName>
    </submittedName>
</protein>
<dbReference type="InterPro" id="IPR006597">
    <property type="entry name" value="Sel1-like"/>
</dbReference>
<evidence type="ECO:0000313" key="4">
    <source>
        <dbReference type="EMBL" id="TKF28303.1"/>
    </source>
</evidence>
<dbReference type="SMART" id="SM00671">
    <property type="entry name" value="SEL1"/>
    <property type="match status" value="2"/>
</dbReference>
<dbReference type="InterPro" id="IPR011990">
    <property type="entry name" value="TPR-like_helical_dom_sf"/>
</dbReference>
<evidence type="ECO:0000256" key="3">
    <source>
        <dbReference type="SAM" id="Phobius"/>
    </source>
</evidence>
<accession>A0A4U1Z2C3</accession>
<comment type="caution">
    <text evidence="4">The sequence shown here is derived from an EMBL/GenBank/DDBJ whole genome shotgun (WGS) entry which is preliminary data.</text>
</comment>
<evidence type="ECO:0000313" key="5">
    <source>
        <dbReference type="Proteomes" id="UP000305234"/>
    </source>
</evidence>
<keyword evidence="3" id="KW-1133">Transmembrane helix</keyword>
<dbReference type="Pfam" id="PF08238">
    <property type="entry name" value="Sel1"/>
    <property type="match status" value="2"/>
</dbReference>
<dbReference type="Proteomes" id="UP000305234">
    <property type="component" value="Unassembled WGS sequence"/>
</dbReference>
<dbReference type="AlphaFoldDB" id="A0A4U1Z2C3"/>